<dbReference type="PANTHER" id="PTHR31973:SF188">
    <property type="entry name" value="POLYPROTEIN, PUTATIVE-RELATED"/>
    <property type="match status" value="1"/>
</dbReference>
<evidence type="ECO:0000313" key="10">
    <source>
        <dbReference type="EMBL" id="KAI0497571.1"/>
    </source>
</evidence>
<dbReference type="EMBL" id="JAGYWB010000015">
    <property type="protein sequence ID" value="KAI0497571.1"/>
    <property type="molecule type" value="Genomic_DNA"/>
</dbReference>
<sequence length="546" mass="62712">MSIISETDVMDMLTYSSDSHKMEVVVVVKELEEDIGIACDSQHVHKHDTSGNIMTNNDIIVGGMSEGILDNPDLEENTLIVGSRFEDSFSFKQVIRSNAIIHNFDITIKASDKSRVIATCSYRGCPWRIRGCRFLIGVDACHLKSKYLGVLLSANCLDGNNGLFTIAFVVAESESRKSWEWFLKNLLEALNCDIEHLAFISDMEKGLGEAIKVVFPTAEHRVCMRHFWKNIKKFFRCEDGHKLQKLVWKAANTFSQHNFNAYFEEIRSLSPGVYSYLSALKCKWSKSTFSLHIKNHYNTNNMSESFNAWVEEARSKPVVDLIDMVRGMMMEQRSQRKINCSSWKGPLVPCVEEYLRDVTTTKNHFIIRESTSTKAEVEGRNDRHEVDIENRICSCGFWQVCGLPCIHGASFIGSKHYNLWHTYVDEHYYTFRYKMAYDGAIRTLPGKEQWMILSDGEVVGPPISRRPRGRPKKRRIKNFLETTKKAKLSHKCGRCNSWGHHRSTCKNPLNGGSVDNYNEFEMPTTSAPREKMPIRRADHEDNCCEY</sequence>
<dbReference type="SMART" id="SM00575">
    <property type="entry name" value="ZnF_PMZ"/>
    <property type="match status" value="1"/>
</dbReference>
<dbReference type="InterPro" id="IPR006564">
    <property type="entry name" value="Znf_PMZ"/>
</dbReference>
<dbReference type="InterPro" id="IPR001207">
    <property type="entry name" value="Transposase_mutator"/>
</dbReference>
<dbReference type="OrthoDB" id="643534at2759"/>
<keyword evidence="1" id="KW-0815">Transposition</keyword>
<evidence type="ECO:0000256" key="6">
    <source>
        <dbReference type="ARBA" id="ARBA00023172"/>
    </source>
</evidence>
<evidence type="ECO:0000256" key="7">
    <source>
        <dbReference type="PROSITE-ProRule" id="PRU00325"/>
    </source>
</evidence>
<evidence type="ECO:0000259" key="8">
    <source>
        <dbReference type="PROSITE" id="PS50966"/>
    </source>
</evidence>
<evidence type="ECO:0000256" key="5">
    <source>
        <dbReference type="ARBA" id="ARBA00023125"/>
    </source>
</evidence>
<dbReference type="AlphaFoldDB" id="A0A8T3ANF3"/>
<accession>A0A8T3ANF3</accession>
<dbReference type="Pfam" id="PF10551">
    <property type="entry name" value="MULE"/>
    <property type="match status" value="1"/>
</dbReference>
<dbReference type="GO" id="GO:0006313">
    <property type="term" value="P:DNA transposition"/>
    <property type="evidence" value="ECO:0007669"/>
    <property type="project" value="InterPro"/>
</dbReference>
<feature type="domain" description="SWIM-type" evidence="8">
    <location>
        <begin position="384"/>
        <end position="416"/>
    </location>
</feature>
<comment type="caution">
    <text evidence="10">The sequence shown here is derived from an EMBL/GenBank/DDBJ whole genome shotgun (WGS) entry which is preliminary data.</text>
</comment>
<dbReference type="PROSITE" id="PS01007">
    <property type="entry name" value="TRANSPOSASE_MUTATOR"/>
    <property type="match status" value="1"/>
</dbReference>
<dbReference type="Proteomes" id="UP000829196">
    <property type="component" value="Unassembled WGS sequence"/>
</dbReference>
<dbReference type="GO" id="GO:0008270">
    <property type="term" value="F:zinc ion binding"/>
    <property type="evidence" value="ECO:0007669"/>
    <property type="project" value="UniProtKB-KW"/>
</dbReference>
<dbReference type="PANTHER" id="PTHR31973">
    <property type="entry name" value="POLYPROTEIN, PUTATIVE-RELATED"/>
    <property type="match status" value="1"/>
</dbReference>
<keyword evidence="4" id="KW-0862">Zinc</keyword>
<evidence type="ECO:0000313" key="11">
    <source>
        <dbReference type="Proteomes" id="UP000829196"/>
    </source>
</evidence>
<protein>
    <recommendedName>
        <fullName evidence="8">SWIM-type domain-containing protein</fullName>
    </recommendedName>
</protein>
<gene>
    <name evidence="9" type="ORF">KFK09_020801</name>
    <name evidence="10" type="ORF">KFK09_020802</name>
</gene>
<keyword evidence="11" id="KW-1185">Reference proteome</keyword>
<keyword evidence="3 7" id="KW-0863">Zinc-finger</keyword>
<reference evidence="10" key="1">
    <citation type="journal article" date="2022" name="Front. Genet.">
        <title>Chromosome-Scale Assembly of the Dendrobium nobile Genome Provides Insights Into the Molecular Mechanism of the Biosynthesis of the Medicinal Active Ingredient of Dendrobium.</title>
        <authorList>
            <person name="Xu Q."/>
            <person name="Niu S.-C."/>
            <person name="Li K.-L."/>
            <person name="Zheng P.-J."/>
            <person name="Zhang X.-J."/>
            <person name="Jia Y."/>
            <person name="Liu Y."/>
            <person name="Niu Y.-X."/>
            <person name="Yu L.-H."/>
            <person name="Chen D.-F."/>
            <person name="Zhang G.-Q."/>
        </authorList>
    </citation>
    <scope>NUCLEOTIDE SEQUENCE</scope>
    <source>
        <tissue evidence="10">Leaf</tissue>
    </source>
</reference>
<name>A0A8T3ANF3_DENNO</name>
<keyword evidence="2" id="KW-0479">Metal-binding</keyword>
<evidence type="ECO:0000256" key="4">
    <source>
        <dbReference type="ARBA" id="ARBA00022833"/>
    </source>
</evidence>
<dbReference type="InterPro" id="IPR018289">
    <property type="entry name" value="MULE_transposase_dom"/>
</dbReference>
<evidence type="ECO:0000313" key="9">
    <source>
        <dbReference type="EMBL" id="KAI0497570.1"/>
    </source>
</evidence>
<dbReference type="Pfam" id="PF03108">
    <property type="entry name" value="DBD_Tnp_Mut"/>
    <property type="match status" value="1"/>
</dbReference>
<keyword evidence="5" id="KW-0238">DNA-binding</keyword>
<dbReference type="InterPro" id="IPR004332">
    <property type="entry name" value="Transposase_MuDR"/>
</dbReference>
<dbReference type="EMBL" id="JAGYWB010000015">
    <property type="protein sequence ID" value="KAI0497570.1"/>
    <property type="molecule type" value="Genomic_DNA"/>
</dbReference>
<dbReference type="GO" id="GO:0004803">
    <property type="term" value="F:transposase activity"/>
    <property type="evidence" value="ECO:0007669"/>
    <property type="project" value="InterPro"/>
</dbReference>
<evidence type="ECO:0000256" key="3">
    <source>
        <dbReference type="ARBA" id="ARBA00022771"/>
    </source>
</evidence>
<keyword evidence="6" id="KW-0233">DNA recombination</keyword>
<dbReference type="InterPro" id="IPR007527">
    <property type="entry name" value="Znf_SWIM"/>
</dbReference>
<proteinExistence type="predicted"/>
<dbReference type="GO" id="GO:0003677">
    <property type="term" value="F:DNA binding"/>
    <property type="evidence" value="ECO:0007669"/>
    <property type="project" value="UniProtKB-KW"/>
</dbReference>
<organism evidence="10 11">
    <name type="scientific">Dendrobium nobile</name>
    <name type="common">Orchid</name>
    <dbReference type="NCBI Taxonomy" id="94219"/>
    <lineage>
        <taxon>Eukaryota</taxon>
        <taxon>Viridiplantae</taxon>
        <taxon>Streptophyta</taxon>
        <taxon>Embryophyta</taxon>
        <taxon>Tracheophyta</taxon>
        <taxon>Spermatophyta</taxon>
        <taxon>Magnoliopsida</taxon>
        <taxon>Liliopsida</taxon>
        <taxon>Asparagales</taxon>
        <taxon>Orchidaceae</taxon>
        <taxon>Epidendroideae</taxon>
        <taxon>Malaxideae</taxon>
        <taxon>Dendrobiinae</taxon>
        <taxon>Dendrobium</taxon>
    </lineage>
</organism>
<dbReference type="Pfam" id="PF04434">
    <property type="entry name" value="SWIM"/>
    <property type="match status" value="1"/>
</dbReference>
<evidence type="ECO:0000256" key="1">
    <source>
        <dbReference type="ARBA" id="ARBA00022578"/>
    </source>
</evidence>
<dbReference type="PROSITE" id="PS50966">
    <property type="entry name" value="ZF_SWIM"/>
    <property type="match status" value="1"/>
</dbReference>
<evidence type="ECO:0000256" key="2">
    <source>
        <dbReference type="ARBA" id="ARBA00022723"/>
    </source>
</evidence>